<evidence type="ECO:0000313" key="1">
    <source>
        <dbReference type="EMBL" id="KAF5932831.1"/>
    </source>
</evidence>
<sequence>MSKPKDDPFDKAVRLGQANKMQCKWLNPKVAYVSFCKESNQRSSGAEWK</sequence>
<accession>A0A7J7FXX9</accession>
<dbReference type="AlphaFoldDB" id="A0A7J7FXX9"/>
<organism evidence="1 2">
    <name type="scientific">Camellia sinensis</name>
    <name type="common">Tea plant</name>
    <name type="synonym">Thea sinensis</name>
    <dbReference type="NCBI Taxonomy" id="4442"/>
    <lineage>
        <taxon>Eukaryota</taxon>
        <taxon>Viridiplantae</taxon>
        <taxon>Streptophyta</taxon>
        <taxon>Embryophyta</taxon>
        <taxon>Tracheophyta</taxon>
        <taxon>Spermatophyta</taxon>
        <taxon>Magnoliopsida</taxon>
        <taxon>eudicotyledons</taxon>
        <taxon>Gunneridae</taxon>
        <taxon>Pentapetalae</taxon>
        <taxon>asterids</taxon>
        <taxon>Ericales</taxon>
        <taxon>Theaceae</taxon>
        <taxon>Camellia</taxon>
    </lineage>
</organism>
<proteinExistence type="predicted"/>
<protein>
    <submittedName>
        <fullName evidence="1">Uncharacterized protein</fullName>
    </submittedName>
</protein>
<evidence type="ECO:0000313" key="2">
    <source>
        <dbReference type="Proteomes" id="UP000593564"/>
    </source>
</evidence>
<gene>
    <name evidence="1" type="ORF">HYC85_029002</name>
</gene>
<name>A0A7J7FXX9_CAMSI</name>
<reference evidence="2" key="1">
    <citation type="journal article" date="2020" name="Nat. Commun.">
        <title>Genome assembly of wild tea tree DASZ reveals pedigree and selection history of tea varieties.</title>
        <authorList>
            <person name="Zhang W."/>
            <person name="Zhang Y."/>
            <person name="Qiu H."/>
            <person name="Guo Y."/>
            <person name="Wan H."/>
            <person name="Zhang X."/>
            <person name="Scossa F."/>
            <person name="Alseekh S."/>
            <person name="Zhang Q."/>
            <person name="Wang P."/>
            <person name="Xu L."/>
            <person name="Schmidt M.H."/>
            <person name="Jia X."/>
            <person name="Li D."/>
            <person name="Zhu A."/>
            <person name="Guo F."/>
            <person name="Chen W."/>
            <person name="Ni D."/>
            <person name="Usadel B."/>
            <person name="Fernie A.R."/>
            <person name="Wen W."/>
        </authorList>
    </citation>
    <scope>NUCLEOTIDE SEQUENCE [LARGE SCALE GENOMIC DNA]</scope>
    <source>
        <strain evidence="2">cv. G240</strain>
    </source>
</reference>
<reference evidence="1 2" key="2">
    <citation type="submission" date="2020-07" db="EMBL/GenBank/DDBJ databases">
        <title>Genome assembly of wild tea tree DASZ reveals pedigree and selection history of tea varieties.</title>
        <authorList>
            <person name="Zhang W."/>
        </authorList>
    </citation>
    <scope>NUCLEOTIDE SEQUENCE [LARGE SCALE GENOMIC DNA]</scope>
    <source>
        <strain evidence="2">cv. G240</strain>
        <tissue evidence="1">Leaf</tissue>
    </source>
</reference>
<dbReference type="EMBL" id="JACBKZ010000014">
    <property type="protein sequence ID" value="KAF5932831.1"/>
    <property type="molecule type" value="Genomic_DNA"/>
</dbReference>
<dbReference type="Proteomes" id="UP000593564">
    <property type="component" value="Unassembled WGS sequence"/>
</dbReference>
<comment type="caution">
    <text evidence="1">The sequence shown here is derived from an EMBL/GenBank/DDBJ whole genome shotgun (WGS) entry which is preliminary data.</text>
</comment>
<keyword evidence="2" id="KW-1185">Reference proteome</keyword>